<gene>
    <name evidence="2" type="ORF">AWN73_20195</name>
</gene>
<evidence type="ECO:0008006" key="4">
    <source>
        <dbReference type="Google" id="ProtNLM"/>
    </source>
</evidence>
<proteinExistence type="predicted"/>
<evidence type="ECO:0000313" key="3">
    <source>
        <dbReference type="Proteomes" id="UP000238081"/>
    </source>
</evidence>
<dbReference type="AlphaFoldDB" id="A0A2S7F521"/>
<organism evidence="2 3">
    <name type="scientific">Clostridium butyricum</name>
    <dbReference type="NCBI Taxonomy" id="1492"/>
    <lineage>
        <taxon>Bacteria</taxon>
        <taxon>Bacillati</taxon>
        <taxon>Bacillota</taxon>
        <taxon>Clostridia</taxon>
        <taxon>Eubacteriales</taxon>
        <taxon>Clostridiaceae</taxon>
        <taxon>Clostridium</taxon>
    </lineage>
</organism>
<feature type="coiled-coil region" evidence="1">
    <location>
        <begin position="1"/>
        <end position="35"/>
    </location>
</feature>
<comment type="caution">
    <text evidence="2">The sequence shown here is derived from an EMBL/GenBank/DDBJ whole genome shotgun (WGS) entry which is preliminary data.</text>
</comment>
<sequence>MTDNKEKINKLDEKIKQLQAQKNSLIAREKEKERKARTKRLIEIGAIFDSIGIDTVEKANTLKSGFNNDDSFKSCINKIIIQNNKKE</sequence>
<accession>A0A2S7F521</accession>
<dbReference type="Proteomes" id="UP000238081">
    <property type="component" value="Unassembled WGS sequence"/>
</dbReference>
<keyword evidence="1" id="KW-0175">Coiled coil</keyword>
<evidence type="ECO:0000256" key="1">
    <source>
        <dbReference type="SAM" id="Coils"/>
    </source>
</evidence>
<reference evidence="2 3" key="1">
    <citation type="submission" date="2016-01" db="EMBL/GenBank/DDBJ databases">
        <title>Characterization of the Clostridium difficile lineages that are prevalent in Hong Kong and China.</title>
        <authorList>
            <person name="Kwok J.S.-L."/>
            <person name="Lam W.-Y."/>
            <person name="Ip M."/>
            <person name="Chan T.-F."/>
            <person name="Hawkey P.M."/>
            <person name="Tsui S.K.-W."/>
        </authorList>
    </citation>
    <scope>NUCLEOTIDE SEQUENCE [LARGE SCALE GENOMIC DNA]</scope>
    <source>
        <strain evidence="2 3">300064</strain>
    </source>
</reference>
<evidence type="ECO:0000313" key="2">
    <source>
        <dbReference type="EMBL" id="PPV11994.1"/>
    </source>
</evidence>
<name>A0A2S7F521_CLOBU</name>
<protein>
    <recommendedName>
        <fullName evidence="4">DUF3847 domain-containing protein</fullName>
    </recommendedName>
</protein>
<dbReference type="EMBL" id="LRDH01000171">
    <property type="protein sequence ID" value="PPV11994.1"/>
    <property type="molecule type" value="Genomic_DNA"/>
</dbReference>
<dbReference type="RefSeq" id="WP_003406525.1">
    <property type="nucleotide sequence ID" value="NZ_CP013240.1"/>
</dbReference>